<feature type="compositionally biased region" description="Polar residues" evidence="1">
    <location>
        <begin position="1"/>
        <end position="10"/>
    </location>
</feature>
<dbReference type="GeneID" id="36548797"/>
<reference evidence="2" key="1">
    <citation type="submission" date="2016-12" db="EMBL/GenBank/DDBJ databases">
        <title>The genomes of Aspergillus section Nigri reveals drivers in fungal speciation.</title>
        <authorList>
            <consortium name="DOE Joint Genome Institute"/>
            <person name="Vesth T.C."/>
            <person name="Nybo J."/>
            <person name="Theobald S."/>
            <person name="Brandl J."/>
            <person name="Frisvad J.C."/>
            <person name="Nielsen K.F."/>
            <person name="Lyhne E.K."/>
            <person name="Kogle M.E."/>
            <person name="Kuo A."/>
            <person name="Riley R."/>
            <person name="Clum A."/>
            <person name="Nolan M."/>
            <person name="Lipzen A."/>
            <person name="Salamov A."/>
            <person name="Henrissat B."/>
            <person name="Wiebenga A."/>
            <person name="De vries R.P."/>
            <person name="Grigoriev I.V."/>
            <person name="Mortensen U.H."/>
            <person name="Andersen M.R."/>
            <person name="Baker S.E."/>
        </authorList>
    </citation>
    <scope>NUCLEOTIDE SEQUENCE</scope>
    <source>
        <strain evidence="2">IBT 28561</strain>
    </source>
</reference>
<accession>A0A2I1D1B6</accession>
<evidence type="ECO:0000313" key="2">
    <source>
        <dbReference type="EMBL" id="PKY03671.1"/>
    </source>
</evidence>
<evidence type="ECO:0000256" key="1">
    <source>
        <dbReference type="SAM" id="MobiDB-lite"/>
    </source>
</evidence>
<proteinExistence type="predicted"/>
<sequence length="91" mass="10245">MGAESLTTALNPRPNEHYYPETHQKRPACGSPFRRMTTTPPPPPPPPTPPTDNESKNKPTSGETWSIKRLLGRHVSRRLPLSFSSSRREID</sequence>
<organism evidence="2 3">
    <name type="scientific">Aspergillus campestris (strain IBT 28561)</name>
    <dbReference type="NCBI Taxonomy" id="1392248"/>
    <lineage>
        <taxon>Eukaryota</taxon>
        <taxon>Fungi</taxon>
        <taxon>Dikarya</taxon>
        <taxon>Ascomycota</taxon>
        <taxon>Pezizomycotina</taxon>
        <taxon>Eurotiomycetes</taxon>
        <taxon>Eurotiomycetidae</taxon>
        <taxon>Eurotiales</taxon>
        <taxon>Aspergillaceae</taxon>
        <taxon>Aspergillus</taxon>
        <taxon>Aspergillus subgen. Circumdati</taxon>
    </lineage>
</organism>
<feature type="region of interest" description="Disordered" evidence="1">
    <location>
        <begin position="1"/>
        <end position="91"/>
    </location>
</feature>
<dbReference type="EMBL" id="MSFM01000007">
    <property type="protein sequence ID" value="PKY03671.1"/>
    <property type="molecule type" value="Genomic_DNA"/>
</dbReference>
<dbReference type="Proteomes" id="UP000234254">
    <property type="component" value="Unassembled WGS sequence"/>
</dbReference>
<dbReference type="RefSeq" id="XP_024692265.1">
    <property type="nucleotide sequence ID" value="XM_024841273.1"/>
</dbReference>
<feature type="compositionally biased region" description="Basic and acidic residues" evidence="1">
    <location>
        <begin position="14"/>
        <end position="24"/>
    </location>
</feature>
<dbReference type="VEuPathDB" id="FungiDB:P168DRAFT_327728"/>
<protein>
    <submittedName>
        <fullName evidence="2">Uncharacterized protein</fullName>
    </submittedName>
</protein>
<name>A0A2I1D1B6_ASPC2</name>
<evidence type="ECO:0000313" key="3">
    <source>
        <dbReference type="Proteomes" id="UP000234254"/>
    </source>
</evidence>
<dbReference type="AlphaFoldDB" id="A0A2I1D1B6"/>
<feature type="compositionally biased region" description="Pro residues" evidence="1">
    <location>
        <begin position="39"/>
        <end position="50"/>
    </location>
</feature>
<comment type="caution">
    <text evidence="2">The sequence shown here is derived from an EMBL/GenBank/DDBJ whole genome shotgun (WGS) entry which is preliminary data.</text>
</comment>
<keyword evidence="3" id="KW-1185">Reference proteome</keyword>
<gene>
    <name evidence="2" type="ORF">P168DRAFT_327728</name>
</gene>